<accession>A0A1H6RFP3</accession>
<keyword evidence="2" id="KW-1185">Reference proteome</keyword>
<sequence length="65" mass="7034">MIQLVSQLLDGLIQQAQIDNHAGFWIGIAAYEDVSMICVAVYAATSFLIDLTMQGMSGIKEESLA</sequence>
<organism evidence="1 2">
    <name type="scientific">Paraburkholderia diazotrophica</name>
    <dbReference type="NCBI Taxonomy" id="667676"/>
    <lineage>
        <taxon>Bacteria</taxon>
        <taxon>Pseudomonadati</taxon>
        <taxon>Pseudomonadota</taxon>
        <taxon>Betaproteobacteria</taxon>
        <taxon>Burkholderiales</taxon>
        <taxon>Burkholderiaceae</taxon>
        <taxon>Paraburkholderia</taxon>
    </lineage>
</organism>
<dbReference type="EMBL" id="FNYE01000002">
    <property type="protein sequence ID" value="SEI52124.1"/>
    <property type="molecule type" value="Genomic_DNA"/>
</dbReference>
<dbReference type="Proteomes" id="UP000198866">
    <property type="component" value="Unassembled WGS sequence"/>
</dbReference>
<proteinExistence type="predicted"/>
<evidence type="ECO:0000313" key="1">
    <source>
        <dbReference type="EMBL" id="SEI52124.1"/>
    </source>
</evidence>
<name>A0A1H6RFP3_9BURK</name>
<gene>
    <name evidence="1" type="ORF">SAMN05192539_1002149</name>
</gene>
<reference evidence="2" key="1">
    <citation type="submission" date="2016-10" db="EMBL/GenBank/DDBJ databases">
        <authorList>
            <person name="Varghese N."/>
            <person name="Submissions S."/>
        </authorList>
    </citation>
    <scope>NUCLEOTIDE SEQUENCE [LARGE SCALE GENOMIC DNA]</scope>
    <source>
        <strain evidence="2">LMG 26031</strain>
    </source>
</reference>
<protein>
    <submittedName>
        <fullName evidence="1">Uncharacterized protein</fullName>
    </submittedName>
</protein>
<dbReference type="AlphaFoldDB" id="A0A1H6RFP3"/>
<evidence type="ECO:0000313" key="2">
    <source>
        <dbReference type="Proteomes" id="UP000198866"/>
    </source>
</evidence>